<organism evidence="16 17">
    <name type="scientific">Orycteropus afer afer</name>
    <dbReference type="NCBI Taxonomy" id="1230840"/>
    <lineage>
        <taxon>Eukaryota</taxon>
        <taxon>Metazoa</taxon>
        <taxon>Chordata</taxon>
        <taxon>Craniata</taxon>
        <taxon>Vertebrata</taxon>
        <taxon>Euteleostomi</taxon>
        <taxon>Mammalia</taxon>
        <taxon>Eutheria</taxon>
        <taxon>Afrotheria</taxon>
        <taxon>Tubulidentata</taxon>
        <taxon>Orycteropodidae</taxon>
        <taxon>Orycteropus</taxon>
    </lineage>
</organism>
<dbReference type="FunFam" id="3.30.160.60:FF:000978">
    <property type="entry name" value="Zinc finger protein 770"/>
    <property type="match status" value="1"/>
</dbReference>
<dbReference type="FunFam" id="3.30.160.60:FF:001196">
    <property type="entry name" value="Zinc finger protein 770"/>
    <property type="match status" value="1"/>
</dbReference>
<keyword evidence="8" id="KW-0862">Zinc</keyword>
<evidence type="ECO:0000256" key="15">
    <source>
        <dbReference type="PROSITE-ProRule" id="PRU00042"/>
    </source>
</evidence>
<evidence type="ECO:0000256" key="3">
    <source>
        <dbReference type="ARBA" id="ARBA00006991"/>
    </source>
</evidence>
<evidence type="ECO:0000256" key="6">
    <source>
        <dbReference type="ARBA" id="ARBA00022737"/>
    </source>
</evidence>
<dbReference type="InterPro" id="IPR013087">
    <property type="entry name" value="Znf_C2H2_type"/>
</dbReference>
<dbReference type="SMART" id="SM00355">
    <property type="entry name" value="ZnF_C2H2"/>
    <property type="match status" value="11"/>
</dbReference>
<evidence type="ECO:0000256" key="1">
    <source>
        <dbReference type="ARBA" id="ARBA00003767"/>
    </source>
</evidence>
<dbReference type="RefSeq" id="XP_007938666.2">
    <property type="nucleotide sequence ID" value="XM_007940475.2"/>
</dbReference>
<evidence type="ECO:0000256" key="11">
    <source>
        <dbReference type="ARBA" id="ARBA00023125"/>
    </source>
</evidence>
<dbReference type="FunFam" id="3.30.160.60:FF:000286">
    <property type="entry name" value="Zinc finger protein 770"/>
    <property type="match status" value="1"/>
</dbReference>
<evidence type="ECO:0000256" key="14">
    <source>
        <dbReference type="ARBA" id="ARBA00069093"/>
    </source>
</evidence>
<sequence length="917" mass="105087">MEERHMLCIGHVFALAASWKALRVDKADEEMLARKLEETIVKECWAVPDGSKPDLQNLSSERGHQEQPRGPKVGLTRLFLAGPHSKEHLRAAPAHLGRRRASLADLVSLRSSRLCPEMRGCRVTASFRCVRRNSGTRVRGGETLGESKACLDTAKLPGGPQRFGCDLSSFSSLRLLSACHGKRESDRKVQKECFFSVEESHGSHQSLSLKNVMAENNSKMLKIQQCVVANKLPRNRPYVCNICFKHFETPSKLARHYLIHTGQKPFECEVCHKTFRQLVHLERHQLTHNLPFKCSICQRHFKNLKTFVKHQQLHNETYQNEVKQVRRLMEAKQEKPVYGVYRTFTTEERWPLHPCSKPDPTYNPTKRRKNIHACTICGKMFPSQSKLDRHALIHTGQRPFKCVLCSKSFRQSTHLKIHQLTHSEERPFQCCFCQKGFKIQSKLLKHKQIHTRKKTFQTVSLKVKSPESCPLPNKLNAKQDGFENVEMGESEENNPLDVHAIYIVPFQCPECEECFESEQILNGHKCLPARVGKIPGRLKRSYNYKTVVKKILAKLRRAGGKKLDNFQSEKRAFKTSFLKNCNLISGEESAEQTQRSFKGSLGKHGTYKTFGNKKKKTLTLPFSWQKQFQSQNVGKNLKGVLTTDSMLTLDNSVCNKDISIYGSSGKEFFDNCEMLQYGFSVPGENIHTGHKMCPCDRCEKVFPSISKLQRHYLIHTGQRPFGCNVCGKSFRQSAHLKRHKLTHIEKIPYRRSLCQVEFEHLNKLLNLPGDNVNSNASQKFQALGFQKYDVSESDQISEIKVKAESEDFILGTHCRNRQPSLSNAHLESEQTANGCRCSHSGRTERNDGLLYQCSVCSKSFRSPSKLERHYLIHAGQKPFECSVCGKTFRQAPHWKRHQLTHFKERPQEEMVVLNSVM</sequence>
<dbReference type="CTD" id="54989"/>
<dbReference type="Pfam" id="PF13912">
    <property type="entry name" value="zf-C2H2_6"/>
    <property type="match status" value="1"/>
</dbReference>
<keyword evidence="5" id="KW-0479">Metal-binding</keyword>
<dbReference type="OrthoDB" id="8113227at2759"/>
<dbReference type="FunFam" id="3.30.160.60:FF:002212">
    <property type="entry name" value="Zinc finger protein 672"/>
    <property type="match status" value="1"/>
</dbReference>
<dbReference type="FunFam" id="3.30.160.60:FF:002585">
    <property type="entry name" value="Zinc finger protein 770"/>
    <property type="match status" value="1"/>
</dbReference>
<dbReference type="GO" id="GO:0005634">
    <property type="term" value="C:nucleus"/>
    <property type="evidence" value="ECO:0007669"/>
    <property type="project" value="UniProtKB-SubCell"/>
</dbReference>
<dbReference type="SUPFAM" id="SSF57667">
    <property type="entry name" value="beta-beta-alpha zinc fingers"/>
    <property type="match status" value="6"/>
</dbReference>
<keyword evidence="7 15" id="KW-0863">Zinc-finger</keyword>
<keyword evidence="12" id="KW-0804">Transcription</keyword>
<accession>A0A8B6ZXF3</accession>
<dbReference type="GeneID" id="103196699"/>
<name>A0A8B6ZXF3_ORYAF</name>
<dbReference type="InterPro" id="IPR036236">
    <property type="entry name" value="Znf_C2H2_sf"/>
</dbReference>
<dbReference type="PANTHER" id="PTHR24384">
    <property type="entry name" value="FINGER PUTATIVE TRANSCRIPTION FACTOR FAMILY-RELATED"/>
    <property type="match status" value="1"/>
</dbReference>
<dbReference type="PROSITE" id="PS50157">
    <property type="entry name" value="ZINC_FINGER_C2H2_2"/>
    <property type="match status" value="11"/>
</dbReference>
<dbReference type="FunFam" id="3.30.160.60:FF:001860">
    <property type="entry name" value="Zinc finger protein 770"/>
    <property type="match status" value="1"/>
</dbReference>
<keyword evidence="4" id="KW-1017">Isopeptide bond</keyword>
<dbReference type="GO" id="GO:0008270">
    <property type="term" value="F:zinc ion binding"/>
    <property type="evidence" value="ECO:0007669"/>
    <property type="project" value="UniProtKB-KW"/>
</dbReference>
<dbReference type="Pfam" id="PF00096">
    <property type="entry name" value="zf-C2H2"/>
    <property type="match status" value="8"/>
</dbReference>
<reference evidence="17" key="1">
    <citation type="submission" date="2025-08" db="UniProtKB">
        <authorList>
            <consortium name="RefSeq"/>
        </authorList>
    </citation>
    <scope>IDENTIFICATION</scope>
</reference>
<keyword evidence="16" id="KW-1185">Reference proteome</keyword>
<gene>
    <name evidence="17" type="primary">ZNF770</name>
</gene>
<dbReference type="GO" id="GO:0000981">
    <property type="term" value="F:DNA-binding transcription factor activity, RNA polymerase II-specific"/>
    <property type="evidence" value="ECO:0007669"/>
    <property type="project" value="TreeGrafter"/>
</dbReference>
<keyword evidence="13" id="KW-0539">Nucleus</keyword>
<evidence type="ECO:0000256" key="13">
    <source>
        <dbReference type="ARBA" id="ARBA00023242"/>
    </source>
</evidence>
<evidence type="ECO:0000256" key="8">
    <source>
        <dbReference type="ARBA" id="ARBA00022833"/>
    </source>
</evidence>
<evidence type="ECO:0000256" key="2">
    <source>
        <dbReference type="ARBA" id="ARBA00004123"/>
    </source>
</evidence>
<dbReference type="InterPro" id="IPR050752">
    <property type="entry name" value="C2H2-ZF_domain"/>
</dbReference>
<dbReference type="Proteomes" id="UP000694850">
    <property type="component" value="Unplaced"/>
</dbReference>
<keyword evidence="11" id="KW-0238">DNA-binding</keyword>
<evidence type="ECO:0000313" key="16">
    <source>
        <dbReference type="Proteomes" id="UP000694850"/>
    </source>
</evidence>
<dbReference type="AlphaFoldDB" id="A0A8B6ZXF3"/>
<evidence type="ECO:0000313" key="17">
    <source>
        <dbReference type="RefSeq" id="XP_007938666.2"/>
    </source>
</evidence>
<comment type="subcellular location">
    <subcellularLocation>
        <location evidence="2">Nucleus</location>
    </subcellularLocation>
</comment>
<comment type="function">
    <text evidence="1">May be involved in transcriptional regulation.</text>
</comment>
<evidence type="ECO:0000256" key="5">
    <source>
        <dbReference type="ARBA" id="ARBA00022723"/>
    </source>
</evidence>
<keyword evidence="9" id="KW-0832">Ubl conjugation</keyword>
<dbReference type="GO" id="GO:0000978">
    <property type="term" value="F:RNA polymerase II cis-regulatory region sequence-specific DNA binding"/>
    <property type="evidence" value="ECO:0007669"/>
    <property type="project" value="TreeGrafter"/>
</dbReference>
<dbReference type="PROSITE" id="PS00028">
    <property type="entry name" value="ZINC_FINGER_C2H2_1"/>
    <property type="match status" value="10"/>
</dbReference>
<keyword evidence="6" id="KW-0677">Repeat</keyword>
<dbReference type="PANTHER" id="PTHR24384:SF189">
    <property type="entry name" value="C2H2-TYPE DOMAIN-CONTAINING PROTEIN-RELATED"/>
    <property type="match status" value="1"/>
</dbReference>
<dbReference type="FunFam" id="3.30.160.60:FF:001194">
    <property type="entry name" value="Zinc finger protein 770"/>
    <property type="match status" value="1"/>
</dbReference>
<evidence type="ECO:0000256" key="12">
    <source>
        <dbReference type="ARBA" id="ARBA00023163"/>
    </source>
</evidence>
<protein>
    <recommendedName>
        <fullName evidence="14">Zinc finger protein 770</fullName>
    </recommendedName>
</protein>
<comment type="similarity">
    <text evidence="3">Belongs to the krueppel C2H2-type zinc-finger protein family.</text>
</comment>
<evidence type="ECO:0000256" key="10">
    <source>
        <dbReference type="ARBA" id="ARBA00023015"/>
    </source>
</evidence>
<evidence type="ECO:0000256" key="9">
    <source>
        <dbReference type="ARBA" id="ARBA00022843"/>
    </source>
</evidence>
<dbReference type="FunFam" id="3.30.160.60:FF:000904">
    <property type="entry name" value="Zinc finger protein 770"/>
    <property type="match status" value="1"/>
</dbReference>
<proteinExistence type="inferred from homology"/>
<evidence type="ECO:0000256" key="4">
    <source>
        <dbReference type="ARBA" id="ARBA00022499"/>
    </source>
</evidence>
<evidence type="ECO:0000256" key="7">
    <source>
        <dbReference type="ARBA" id="ARBA00022771"/>
    </source>
</evidence>
<keyword evidence="10" id="KW-0805">Transcription regulation</keyword>
<dbReference type="Gene3D" id="3.30.160.60">
    <property type="entry name" value="Classic Zinc Finger"/>
    <property type="match status" value="9"/>
</dbReference>